<keyword evidence="3" id="KW-1185">Reference proteome</keyword>
<organism evidence="2 3">
    <name type="scientific">Desulfobacula toluolica (strain DSM 7467 / Tol2)</name>
    <dbReference type="NCBI Taxonomy" id="651182"/>
    <lineage>
        <taxon>Bacteria</taxon>
        <taxon>Pseudomonadati</taxon>
        <taxon>Thermodesulfobacteriota</taxon>
        <taxon>Desulfobacteria</taxon>
        <taxon>Desulfobacterales</taxon>
        <taxon>Desulfobacteraceae</taxon>
        <taxon>Desulfobacula</taxon>
    </lineage>
</organism>
<accession>K0NP17</accession>
<evidence type="ECO:0000313" key="2">
    <source>
        <dbReference type="EMBL" id="CCK81848.1"/>
    </source>
</evidence>
<dbReference type="RefSeq" id="WP_014959033.1">
    <property type="nucleotide sequence ID" value="NC_018645.1"/>
</dbReference>
<gene>
    <name evidence="2" type="ordered locus">TOL2_C36910</name>
</gene>
<evidence type="ECO:0008006" key="4">
    <source>
        <dbReference type="Google" id="ProtNLM"/>
    </source>
</evidence>
<proteinExistence type="predicted"/>
<dbReference type="OrthoDB" id="5421915at2"/>
<protein>
    <recommendedName>
        <fullName evidence="4">Phasin domain-containing protein</fullName>
    </recommendedName>
</protein>
<name>K0NP17_DESTT</name>
<feature type="region of interest" description="Disordered" evidence="1">
    <location>
        <begin position="89"/>
        <end position="110"/>
    </location>
</feature>
<evidence type="ECO:0000256" key="1">
    <source>
        <dbReference type="SAM" id="MobiDB-lite"/>
    </source>
</evidence>
<feature type="compositionally biased region" description="Basic and acidic residues" evidence="1">
    <location>
        <begin position="95"/>
        <end position="110"/>
    </location>
</feature>
<sequence>MYSNKMFTQFVKCQKSLFDNSFAMMATLQDQGHQMMDKVFEKSPLSQGDSKKMSSYWVDFLKQNRENCKGYVDNGFDKIMDLLAEFEPVSSVNRPSEKASEKASEKTSKK</sequence>
<dbReference type="HOGENOM" id="CLU_2166927_0_0_7"/>
<dbReference type="AlphaFoldDB" id="K0NP17"/>
<dbReference type="KEGG" id="dto:TOL2_C36910"/>
<dbReference type="EMBL" id="FO203503">
    <property type="protein sequence ID" value="CCK81848.1"/>
    <property type="molecule type" value="Genomic_DNA"/>
</dbReference>
<dbReference type="Proteomes" id="UP000007347">
    <property type="component" value="Chromosome"/>
</dbReference>
<dbReference type="STRING" id="651182.TOL2_C36910"/>
<evidence type="ECO:0000313" key="3">
    <source>
        <dbReference type="Proteomes" id="UP000007347"/>
    </source>
</evidence>
<reference evidence="2 3" key="1">
    <citation type="journal article" date="2013" name="Environ. Microbiol.">
        <title>Complete genome, catabolic sub-proteomes and key-metabolites of Desulfobacula toluolica Tol2, a marine, aromatic compound-degrading, sulfate-reducing bacterium.</title>
        <authorList>
            <person name="Wohlbrand L."/>
            <person name="Jacob J.H."/>
            <person name="Kube M."/>
            <person name="Mussmann M."/>
            <person name="Jarling R."/>
            <person name="Beck A."/>
            <person name="Amann R."/>
            <person name="Wilkes H."/>
            <person name="Reinhardt R."/>
            <person name="Rabus R."/>
        </authorList>
    </citation>
    <scope>NUCLEOTIDE SEQUENCE [LARGE SCALE GENOMIC DNA]</scope>
    <source>
        <strain evidence="3">DSM 7467 / Tol2</strain>
    </source>
</reference>